<keyword evidence="1" id="KW-0472">Membrane</keyword>
<feature type="chain" id="PRO_5004223918" description="Protein BatD" evidence="2">
    <location>
        <begin position="33"/>
        <end position="454"/>
    </location>
</feature>
<dbReference type="EMBL" id="CP000108">
    <property type="protein sequence ID" value="ABB28931.1"/>
    <property type="molecule type" value="Genomic_DNA"/>
</dbReference>
<name>Q3APZ4_CHLCH</name>
<proteinExistence type="predicted"/>
<evidence type="ECO:0000256" key="1">
    <source>
        <dbReference type="SAM" id="Phobius"/>
    </source>
</evidence>
<sequence>MRHISSALYRYAFHSAALCTMLYVAAPLHVVAAAESVGTRKANVQEAPFLTTSLSNATPYVGEEITIHYTLYFQEIAPKIVRESQPSMQGLWAQASNPDRFINSKSVQFKGKAYRSAVIKSYRVAPLQSGQLPIDGYTMHYVLSENEGEGEKSITAPSVAITARPLPQPIPQGYSGAVGTFSIAQHSSAQQVRVGEPLTVTLTINGTGNLFTVTPPTLSVPASFRADTPNKKIEVNSDANAKSGSITLTQTIWAEQAGSFTLPACSFIAFNPNSKSFATLRTEPLTIIVTPALQSGGQSASKGDSLSSSMAASEDGTAASFPVIPAVAGALIVIMAGVGAWLLRHRKGSAQTSIEGSVPKSSVAITARSAKEQLFAQLHLVGIKHPNGLTRSELLQALCTTRLSPEMQQQFMALLDALDALLYAPGAANPLLTPELAERFILFDKELNQTYSAS</sequence>
<organism evidence="3">
    <name type="scientific">Chlorobium chlorochromatii (strain CaD3)</name>
    <dbReference type="NCBI Taxonomy" id="340177"/>
    <lineage>
        <taxon>Bacteria</taxon>
        <taxon>Pseudomonadati</taxon>
        <taxon>Chlorobiota</taxon>
        <taxon>Chlorobiia</taxon>
        <taxon>Chlorobiales</taxon>
        <taxon>Chlorobiaceae</taxon>
        <taxon>Chlorobium/Pelodictyon group</taxon>
        <taxon>Chlorobium</taxon>
    </lineage>
</organism>
<keyword evidence="1" id="KW-1133">Transmembrane helix</keyword>
<dbReference type="AlphaFoldDB" id="Q3APZ4"/>
<dbReference type="HOGENOM" id="CLU_612301_0_0_10"/>
<dbReference type="STRING" id="340177.Cag_1679"/>
<dbReference type="PANTHER" id="PTHR40940">
    <property type="entry name" value="PROTEIN BATD-RELATED"/>
    <property type="match status" value="1"/>
</dbReference>
<reference evidence="3" key="1">
    <citation type="submission" date="2005-08" db="EMBL/GenBank/DDBJ databases">
        <title>Complete sequence of Chlorobium chlorochromatii CaD3.</title>
        <authorList>
            <person name="Copeland A."/>
            <person name="Lucas S."/>
            <person name="Lapidus A."/>
            <person name="Barry K."/>
            <person name="Detter J.C."/>
            <person name="Glavina T."/>
            <person name="Hammon N."/>
            <person name="Israni S."/>
            <person name="Pitluck S."/>
            <person name="Bryant D."/>
            <person name="Schmutz J."/>
            <person name="Larimer F."/>
            <person name="Land M."/>
            <person name="Kyrpides N."/>
            <person name="Ivanova N."/>
            <person name="Richardson P."/>
        </authorList>
    </citation>
    <scope>NUCLEOTIDE SEQUENCE [LARGE SCALE GENOMIC DNA]</scope>
    <source>
        <strain evidence="3">CaD3</strain>
    </source>
</reference>
<dbReference type="PANTHER" id="PTHR40940:SF2">
    <property type="entry name" value="BATD"/>
    <property type="match status" value="1"/>
</dbReference>
<protein>
    <recommendedName>
        <fullName evidence="4">Protein BatD</fullName>
    </recommendedName>
</protein>
<accession>Q3APZ4</accession>
<gene>
    <name evidence="3" type="ordered locus">Cag_1679</name>
</gene>
<dbReference type="OrthoDB" id="2079210at2"/>
<evidence type="ECO:0000256" key="2">
    <source>
        <dbReference type="SAM" id="SignalP"/>
    </source>
</evidence>
<dbReference type="Pfam" id="PF13584">
    <property type="entry name" value="BatD"/>
    <property type="match status" value="1"/>
</dbReference>
<keyword evidence="1" id="KW-0812">Transmembrane</keyword>
<feature type="transmembrane region" description="Helical" evidence="1">
    <location>
        <begin position="323"/>
        <end position="343"/>
    </location>
</feature>
<evidence type="ECO:0008006" key="4">
    <source>
        <dbReference type="Google" id="ProtNLM"/>
    </source>
</evidence>
<dbReference type="eggNOG" id="COG0457">
    <property type="taxonomic scope" value="Bacteria"/>
</dbReference>
<feature type="signal peptide" evidence="2">
    <location>
        <begin position="1"/>
        <end position="32"/>
    </location>
</feature>
<dbReference type="KEGG" id="cch:Cag_1679"/>
<keyword evidence="2" id="KW-0732">Signal</keyword>
<dbReference type="InterPro" id="IPR025738">
    <property type="entry name" value="BatD"/>
</dbReference>
<evidence type="ECO:0000313" key="3">
    <source>
        <dbReference type="EMBL" id="ABB28931.1"/>
    </source>
</evidence>